<dbReference type="Proteomes" id="UP000242258">
    <property type="component" value="Unassembled WGS sequence"/>
</dbReference>
<comment type="caution">
    <text evidence="4">The sequence shown here is derived from an EMBL/GenBank/DDBJ whole genome shotgun (WGS) entry which is preliminary data.</text>
</comment>
<dbReference type="OrthoDB" id="5801251at2"/>
<reference evidence="5" key="1">
    <citation type="submission" date="2016-09" db="EMBL/GenBank/DDBJ databases">
        <authorList>
            <person name="Wan X."/>
            <person name="Hou S."/>
        </authorList>
    </citation>
    <scope>NUCLEOTIDE SEQUENCE [LARGE SCALE GENOMIC DNA]</scope>
    <source>
        <strain evidence="5">KH87</strain>
    </source>
</reference>
<dbReference type="EMBL" id="MKEK01000001">
    <property type="protein sequence ID" value="OEY69831.1"/>
    <property type="molecule type" value="Genomic_DNA"/>
</dbReference>
<accession>A0A1E7Q6V6</accession>
<dbReference type="STRING" id="1628148.BI198_09860"/>
<dbReference type="SUPFAM" id="SSF48452">
    <property type="entry name" value="TPR-like"/>
    <property type="match status" value="1"/>
</dbReference>
<protein>
    <recommendedName>
        <fullName evidence="3">Cytochrome c-type biogenesis protein H TPR domain-containing protein</fullName>
    </recommendedName>
</protein>
<dbReference type="InterPro" id="IPR011990">
    <property type="entry name" value="TPR-like_helical_dom_sf"/>
</dbReference>
<feature type="signal peptide" evidence="2">
    <location>
        <begin position="1"/>
        <end position="24"/>
    </location>
</feature>
<feature type="domain" description="Cytochrome c-type biogenesis protein H TPR" evidence="3">
    <location>
        <begin position="240"/>
        <end position="347"/>
    </location>
</feature>
<dbReference type="PANTHER" id="PTHR44809">
    <property type="match status" value="1"/>
</dbReference>
<dbReference type="PROSITE" id="PS51257">
    <property type="entry name" value="PROKAR_LIPOPROTEIN"/>
    <property type="match status" value="1"/>
</dbReference>
<sequence>MCIKLIRYWLLVITSITVLTSCQSTDYKANVLPATNLLVADEQFQNIANTPLHAIESPTDIFLLPEEAKAKLHRLIATYRSMPERTKAVLEFIVSYADDGLIYDNSATRTASETLYYSKANCLSLSILAYSLSKEVGMDASFQDVQIPEYWTSQLNQTWLNGHINLRLKHHRQVDDGIGIVLLGSDFVVDFDPYSLKKRFNSNPISEQRVVAMFYNNKAAIAFAQSNYAQAYAYYKAAIKADSQFAVTWSNLGILYRVHNLMDVAEKAYHHSLALDPDSINTLSNLAYLYQRTGKEVLADQLLQQVVKQRENNPYYYLMLGTEAYKQQEFRQGIKHFETALRLERDNHEAYFGLARSYFSLNQLGMAERYLTKAKRHTFTKQDKRRYQQKLNVLNQIAKAN</sequence>
<dbReference type="PROSITE" id="PS50005">
    <property type="entry name" value="TPR"/>
    <property type="match status" value="2"/>
</dbReference>
<evidence type="ECO:0000313" key="5">
    <source>
        <dbReference type="Proteomes" id="UP000242258"/>
    </source>
</evidence>
<dbReference type="Gene3D" id="1.25.40.10">
    <property type="entry name" value="Tetratricopeptide repeat domain"/>
    <property type="match status" value="2"/>
</dbReference>
<gene>
    <name evidence="4" type="ORF">BI198_09860</name>
</gene>
<dbReference type="AlphaFoldDB" id="A0A1E7Q6V6"/>
<evidence type="ECO:0000256" key="1">
    <source>
        <dbReference type="PROSITE-ProRule" id="PRU00339"/>
    </source>
</evidence>
<keyword evidence="5" id="KW-1185">Reference proteome</keyword>
<organism evidence="4 5">
    <name type="scientific">Rheinheimera salexigens</name>
    <dbReference type="NCBI Taxonomy" id="1628148"/>
    <lineage>
        <taxon>Bacteria</taxon>
        <taxon>Pseudomonadati</taxon>
        <taxon>Pseudomonadota</taxon>
        <taxon>Gammaproteobacteria</taxon>
        <taxon>Chromatiales</taxon>
        <taxon>Chromatiaceae</taxon>
        <taxon>Rheinheimera</taxon>
    </lineage>
</organism>
<dbReference type="InterPro" id="IPR019734">
    <property type="entry name" value="TPR_rpt"/>
</dbReference>
<feature type="repeat" description="TPR" evidence="1">
    <location>
        <begin position="246"/>
        <end position="279"/>
    </location>
</feature>
<keyword evidence="1" id="KW-0802">TPR repeat</keyword>
<dbReference type="Pfam" id="PF23914">
    <property type="entry name" value="TPR_CcmH_CycH"/>
    <property type="match status" value="1"/>
</dbReference>
<dbReference type="InterPro" id="IPR052943">
    <property type="entry name" value="TMTC_O-mannosyl-trnsfr"/>
</dbReference>
<dbReference type="SMART" id="SM00028">
    <property type="entry name" value="TPR"/>
    <property type="match status" value="5"/>
</dbReference>
<evidence type="ECO:0000313" key="4">
    <source>
        <dbReference type="EMBL" id="OEY69831.1"/>
    </source>
</evidence>
<dbReference type="InterPro" id="IPR056413">
    <property type="entry name" value="TPR_CcmH_CycH"/>
</dbReference>
<feature type="repeat" description="TPR" evidence="1">
    <location>
        <begin position="314"/>
        <end position="347"/>
    </location>
</feature>
<evidence type="ECO:0000259" key="3">
    <source>
        <dbReference type="Pfam" id="PF23914"/>
    </source>
</evidence>
<name>A0A1E7Q6V6_9GAMM</name>
<proteinExistence type="predicted"/>
<keyword evidence="2" id="KW-0732">Signal</keyword>
<evidence type="ECO:0000256" key="2">
    <source>
        <dbReference type="SAM" id="SignalP"/>
    </source>
</evidence>
<dbReference type="Pfam" id="PF13181">
    <property type="entry name" value="TPR_8"/>
    <property type="match status" value="1"/>
</dbReference>
<dbReference type="PANTHER" id="PTHR44809:SF1">
    <property type="entry name" value="PROTEIN O-MANNOSYL-TRANSFERASE TMTC1"/>
    <property type="match status" value="1"/>
</dbReference>
<dbReference type="RefSeq" id="WP_070049400.1">
    <property type="nucleotide sequence ID" value="NZ_CBCSDO010000004.1"/>
</dbReference>
<feature type="chain" id="PRO_5009200442" description="Cytochrome c-type biogenesis protein H TPR domain-containing protein" evidence="2">
    <location>
        <begin position="25"/>
        <end position="401"/>
    </location>
</feature>